<dbReference type="Pfam" id="PF05899">
    <property type="entry name" value="Cupin_3"/>
    <property type="match status" value="1"/>
</dbReference>
<dbReference type="CDD" id="cd02227">
    <property type="entry name" value="cupin_TM1112-like"/>
    <property type="match status" value="1"/>
</dbReference>
<reference evidence="2 3" key="1">
    <citation type="submission" date="2018-08" db="EMBL/GenBank/DDBJ databases">
        <title>Pallidiluteibacterium maritimus gen. nov., sp. nov., isolated from coastal sediment.</title>
        <authorList>
            <person name="Zhou L.Y."/>
        </authorList>
    </citation>
    <scope>NUCLEOTIDE SEQUENCE [LARGE SCALE GENOMIC DNA]</scope>
    <source>
        <strain evidence="2 3">XSD2</strain>
    </source>
</reference>
<dbReference type="Proteomes" id="UP000265926">
    <property type="component" value="Unassembled WGS sequence"/>
</dbReference>
<dbReference type="InterPro" id="IPR011051">
    <property type="entry name" value="RmlC_Cupin_sf"/>
</dbReference>
<dbReference type="Gene3D" id="2.60.120.10">
    <property type="entry name" value="Jelly Rolls"/>
    <property type="match status" value="1"/>
</dbReference>
<dbReference type="InterPro" id="IPR014710">
    <property type="entry name" value="RmlC-like_jellyroll"/>
</dbReference>
<proteinExistence type="predicted"/>
<evidence type="ECO:0000259" key="1">
    <source>
        <dbReference type="Pfam" id="PF05899"/>
    </source>
</evidence>
<feature type="domain" description="(S)-ureidoglycine aminohydrolase cupin" evidence="1">
    <location>
        <begin position="14"/>
        <end position="85"/>
    </location>
</feature>
<sequence length="88" mass="10455">MKIDVTQYSQDELEQEGVFGWPVWERDEEKFDWYYNQNELCYIVEGEATITSEFESVTIKAGDFVTFPKGLECVWDIHSAIKKHYSFE</sequence>
<name>A0A399SSD3_9BACT</name>
<gene>
    <name evidence="2" type="ORF">D1614_21235</name>
</gene>
<dbReference type="OrthoDB" id="9799053at2"/>
<accession>A0A399SSD3</accession>
<organism evidence="2 3">
    <name type="scientific">Maribellus luteus</name>
    <dbReference type="NCBI Taxonomy" id="2305463"/>
    <lineage>
        <taxon>Bacteria</taxon>
        <taxon>Pseudomonadati</taxon>
        <taxon>Bacteroidota</taxon>
        <taxon>Bacteroidia</taxon>
        <taxon>Marinilabiliales</taxon>
        <taxon>Prolixibacteraceae</taxon>
        <taxon>Maribellus</taxon>
    </lineage>
</organism>
<comment type="caution">
    <text evidence="2">The sequence shown here is derived from an EMBL/GenBank/DDBJ whole genome shotgun (WGS) entry which is preliminary data.</text>
</comment>
<dbReference type="InterPro" id="IPR008579">
    <property type="entry name" value="UGlyAH_Cupin_dom"/>
</dbReference>
<protein>
    <submittedName>
        <fullName evidence="2">DUF861 domain-containing protein</fullName>
    </submittedName>
</protein>
<dbReference type="AlphaFoldDB" id="A0A399SSD3"/>
<keyword evidence="3" id="KW-1185">Reference proteome</keyword>
<dbReference type="RefSeq" id="WP_119440008.1">
    <property type="nucleotide sequence ID" value="NZ_QWGR01000019.1"/>
</dbReference>
<dbReference type="SUPFAM" id="SSF51182">
    <property type="entry name" value="RmlC-like cupins"/>
    <property type="match status" value="1"/>
</dbReference>
<evidence type="ECO:0000313" key="3">
    <source>
        <dbReference type="Proteomes" id="UP000265926"/>
    </source>
</evidence>
<dbReference type="EMBL" id="QWGR01000019">
    <property type="protein sequence ID" value="RIJ45834.1"/>
    <property type="molecule type" value="Genomic_DNA"/>
</dbReference>
<evidence type="ECO:0000313" key="2">
    <source>
        <dbReference type="EMBL" id="RIJ45834.1"/>
    </source>
</evidence>
<dbReference type="PANTHER" id="PTHR33271:SF22">
    <property type="entry name" value="OS04G0445200 PROTEIN"/>
    <property type="match status" value="1"/>
</dbReference>
<dbReference type="PANTHER" id="PTHR33271">
    <property type="entry name" value="OS04G0445200 PROTEIN"/>
    <property type="match status" value="1"/>
</dbReference>